<dbReference type="Gene3D" id="2.60.200.60">
    <property type="match status" value="1"/>
</dbReference>
<evidence type="ECO:0000313" key="1">
    <source>
        <dbReference type="EMBL" id="TKD01209.1"/>
    </source>
</evidence>
<proteinExistence type="predicted"/>
<evidence type="ECO:0008006" key="3">
    <source>
        <dbReference type="Google" id="ProtNLM"/>
    </source>
</evidence>
<comment type="caution">
    <text evidence="1">The sequence shown here is derived from an EMBL/GenBank/DDBJ whole genome shotgun (WGS) entry which is preliminary data.</text>
</comment>
<dbReference type="OrthoDB" id="9807902at2"/>
<dbReference type="Proteomes" id="UP000309215">
    <property type="component" value="Unassembled WGS sequence"/>
</dbReference>
<reference evidence="1 2" key="1">
    <citation type="submission" date="2019-04" db="EMBL/GenBank/DDBJ databases">
        <authorList>
            <person name="Li Y."/>
            <person name="Wang J."/>
        </authorList>
    </citation>
    <scope>NUCLEOTIDE SEQUENCE [LARGE SCALE GENOMIC DNA]</scope>
    <source>
        <strain evidence="1 2">DSM 14668</strain>
    </source>
</reference>
<sequence length="120" mass="12285">MPPAARITDRHVCGIHPPNVIVQGEDTVIVGFQPQARVTDAEACGAAISAGEPTVIIGGKDAARKGDPTNHGGTIASGCPTVIIGSNPMAVLQTDKPFCEDCARKAAERAARQKAGRDGS</sequence>
<organism evidence="1 2">
    <name type="scientific">Polyangium fumosum</name>
    <dbReference type="NCBI Taxonomy" id="889272"/>
    <lineage>
        <taxon>Bacteria</taxon>
        <taxon>Pseudomonadati</taxon>
        <taxon>Myxococcota</taxon>
        <taxon>Polyangia</taxon>
        <taxon>Polyangiales</taxon>
        <taxon>Polyangiaceae</taxon>
        <taxon>Polyangium</taxon>
    </lineage>
</organism>
<dbReference type="RefSeq" id="WP_136932901.1">
    <property type="nucleotide sequence ID" value="NZ_SSMQ01000041.1"/>
</dbReference>
<name>A0A4U1J2G7_9BACT</name>
<accession>A0A4U1J2G7</accession>
<keyword evidence="2" id="KW-1185">Reference proteome</keyword>
<dbReference type="Pfam" id="PF05488">
    <property type="entry name" value="PAAR_motif"/>
    <property type="match status" value="2"/>
</dbReference>
<gene>
    <name evidence="1" type="ORF">E8A74_31915</name>
</gene>
<evidence type="ECO:0000313" key="2">
    <source>
        <dbReference type="Proteomes" id="UP000309215"/>
    </source>
</evidence>
<dbReference type="AlphaFoldDB" id="A0A4U1J2G7"/>
<dbReference type="EMBL" id="SSMQ01000041">
    <property type="protein sequence ID" value="TKD01209.1"/>
    <property type="molecule type" value="Genomic_DNA"/>
</dbReference>
<protein>
    <recommendedName>
        <fullName evidence="3">PAAR domain-containing protein</fullName>
    </recommendedName>
</protein>
<dbReference type="InterPro" id="IPR008727">
    <property type="entry name" value="PAAR_motif"/>
</dbReference>